<dbReference type="AlphaFoldDB" id="A0A915CUV2"/>
<evidence type="ECO:0000313" key="8">
    <source>
        <dbReference type="Proteomes" id="UP000887574"/>
    </source>
</evidence>
<feature type="domain" description="Glycoside hydrolase family 20 catalytic" evidence="7">
    <location>
        <begin position="139"/>
        <end position="235"/>
    </location>
</feature>
<accession>A0A915CUV2</accession>
<dbReference type="PANTHER" id="PTHR21040:SF11">
    <property type="entry name" value="BETA-N-ACETYLHEXOSAMINIDASE"/>
    <property type="match status" value="1"/>
</dbReference>
<proteinExistence type="inferred from homology"/>
<keyword evidence="8" id="KW-1185">Reference proteome</keyword>
<keyword evidence="4" id="KW-0378">Hydrolase</keyword>
<dbReference type="WBParaSite" id="jg12466">
    <property type="protein sequence ID" value="jg12466"/>
    <property type="gene ID" value="jg12466"/>
</dbReference>
<dbReference type="GO" id="GO:0005975">
    <property type="term" value="P:carbohydrate metabolic process"/>
    <property type="evidence" value="ECO:0007669"/>
    <property type="project" value="InterPro"/>
</dbReference>
<evidence type="ECO:0000256" key="4">
    <source>
        <dbReference type="ARBA" id="ARBA00022801"/>
    </source>
</evidence>
<dbReference type="InterPro" id="IPR038901">
    <property type="entry name" value="HEXDC-like"/>
</dbReference>
<dbReference type="Proteomes" id="UP000887574">
    <property type="component" value="Unplaced"/>
</dbReference>
<feature type="signal peptide" evidence="6">
    <location>
        <begin position="1"/>
        <end position="22"/>
    </location>
</feature>
<dbReference type="EC" id="3.2.1.52" evidence="3"/>
<dbReference type="GO" id="GO:0004563">
    <property type="term" value="F:beta-N-acetylhexosaminidase activity"/>
    <property type="evidence" value="ECO:0007669"/>
    <property type="project" value="UniProtKB-EC"/>
</dbReference>
<name>A0A915CUV2_9BILA</name>
<evidence type="ECO:0000256" key="6">
    <source>
        <dbReference type="SAM" id="SignalP"/>
    </source>
</evidence>
<evidence type="ECO:0000256" key="3">
    <source>
        <dbReference type="ARBA" id="ARBA00012663"/>
    </source>
</evidence>
<dbReference type="Pfam" id="PF00728">
    <property type="entry name" value="Glyco_hydro_20"/>
    <property type="match status" value="1"/>
</dbReference>
<reference evidence="9" key="1">
    <citation type="submission" date="2022-11" db="UniProtKB">
        <authorList>
            <consortium name="WormBaseParasite"/>
        </authorList>
    </citation>
    <scope>IDENTIFICATION</scope>
</reference>
<sequence>MAKIRWISALLLTLCILYTFYALSTASVAESGQRQGHPIQRTAAGYERIHDEDNQQNDQHAENQRNRPKQINGEPYPRLAENGKFVPIRRWVHIDLKGGPYKPAYFMQLLPFFKRLGINGILLEWEDMFPYSGKLASAANGDAYTLEQVDRILETAKAQDFEIVPLVQTFGHLEWILKLEDFAHLREDPRFPQVICLGSTQTWELLTEMITQVGRVHQKHGLNFFHMGADEVFQLGVCNDTIREIQKQGILLKKSYGVSVMAWHDMFSHVTEQELLTYNMTEVVEPVLWSYAEDLDQYLPYSTWLSLKPFKKVWGSAAFKGADGPMRFSSNPVHYIRNHESWINQMNRVYREFDYFQGLIMAGWSRYDHLAILCELLPVGLPSLAMSIETIMEGRPMKGNYPRTYEILDCQLPSEPGYVFGCKFPGHRIYELVNEYETQRTQIQRHISTDYEFNGWLSRIAEKYKFSSAMYIEKIAPYLDYYLEPLERLEKDLRSEMAKHFFRKPSMSSC</sequence>
<feature type="region of interest" description="Disordered" evidence="5">
    <location>
        <begin position="53"/>
        <end position="78"/>
    </location>
</feature>
<evidence type="ECO:0000256" key="2">
    <source>
        <dbReference type="ARBA" id="ARBA00006285"/>
    </source>
</evidence>
<feature type="compositionally biased region" description="Basic and acidic residues" evidence="5">
    <location>
        <begin position="53"/>
        <end position="65"/>
    </location>
</feature>
<evidence type="ECO:0000256" key="1">
    <source>
        <dbReference type="ARBA" id="ARBA00001231"/>
    </source>
</evidence>
<dbReference type="InterPro" id="IPR015883">
    <property type="entry name" value="Glyco_hydro_20_cat"/>
</dbReference>
<dbReference type="SUPFAM" id="SSF51445">
    <property type="entry name" value="(Trans)glycosidases"/>
    <property type="match status" value="1"/>
</dbReference>
<dbReference type="InterPro" id="IPR017853">
    <property type="entry name" value="GH"/>
</dbReference>
<comment type="similarity">
    <text evidence="2">Belongs to the glycosyl hydrolase 20 family.</text>
</comment>
<evidence type="ECO:0000313" key="9">
    <source>
        <dbReference type="WBParaSite" id="jg12466"/>
    </source>
</evidence>
<dbReference type="CDD" id="cd06565">
    <property type="entry name" value="GH20_GcnA-like"/>
    <property type="match status" value="1"/>
</dbReference>
<organism evidence="8 9">
    <name type="scientific">Ditylenchus dipsaci</name>
    <dbReference type="NCBI Taxonomy" id="166011"/>
    <lineage>
        <taxon>Eukaryota</taxon>
        <taxon>Metazoa</taxon>
        <taxon>Ecdysozoa</taxon>
        <taxon>Nematoda</taxon>
        <taxon>Chromadorea</taxon>
        <taxon>Rhabditida</taxon>
        <taxon>Tylenchina</taxon>
        <taxon>Tylenchomorpha</taxon>
        <taxon>Sphaerularioidea</taxon>
        <taxon>Anguinidae</taxon>
        <taxon>Anguininae</taxon>
        <taxon>Ditylenchus</taxon>
    </lineage>
</organism>
<evidence type="ECO:0000259" key="7">
    <source>
        <dbReference type="Pfam" id="PF00728"/>
    </source>
</evidence>
<evidence type="ECO:0000256" key="5">
    <source>
        <dbReference type="SAM" id="MobiDB-lite"/>
    </source>
</evidence>
<keyword evidence="6" id="KW-0732">Signal</keyword>
<dbReference type="Gene3D" id="3.20.20.80">
    <property type="entry name" value="Glycosidases"/>
    <property type="match status" value="1"/>
</dbReference>
<comment type="catalytic activity">
    <reaction evidence="1">
        <text>Hydrolysis of terminal non-reducing N-acetyl-D-hexosamine residues in N-acetyl-beta-D-hexosaminides.</text>
        <dbReference type="EC" id="3.2.1.52"/>
    </reaction>
</comment>
<protein>
    <recommendedName>
        <fullName evidence="3">beta-N-acetylhexosaminidase</fullName>
        <ecNumber evidence="3">3.2.1.52</ecNumber>
    </recommendedName>
</protein>
<dbReference type="PANTHER" id="PTHR21040">
    <property type="entry name" value="BCDNA.GH04120"/>
    <property type="match status" value="1"/>
</dbReference>
<feature type="chain" id="PRO_5036834648" description="beta-N-acetylhexosaminidase" evidence="6">
    <location>
        <begin position="23"/>
        <end position="510"/>
    </location>
</feature>